<keyword evidence="2" id="KW-1185">Reference proteome</keyword>
<evidence type="ECO:0000313" key="2">
    <source>
        <dbReference type="Proteomes" id="UP000267164"/>
    </source>
</evidence>
<proteinExistence type="predicted"/>
<evidence type="ECO:0000313" key="1">
    <source>
        <dbReference type="EMBL" id="AYF77974.1"/>
    </source>
</evidence>
<accession>A0A386ZLE3</accession>
<protein>
    <submittedName>
        <fullName evidence="1">Uncharacterized protein</fullName>
    </submittedName>
</protein>
<name>A0A386ZLE3_9NOCA</name>
<reference evidence="1 2" key="1">
    <citation type="submission" date="2018-09" db="EMBL/GenBank/DDBJ databases">
        <title>Nocardia yunnanensis sp. nov., an actinomycete isolated from a soil sample.</title>
        <authorList>
            <person name="Zhang J."/>
        </authorList>
    </citation>
    <scope>NUCLEOTIDE SEQUENCE [LARGE SCALE GENOMIC DNA]</scope>
    <source>
        <strain evidence="1 2">CFHS0054</strain>
    </source>
</reference>
<dbReference type="OrthoDB" id="1523398at2"/>
<dbReference type="Gene3D" id="3.40.50.720">
    <property type="entry name" value="NAD(P)-binding Rossmann-like Domain"/>
    <property type="match status" value="1"/>
</dbReference>
<dbReference type="EMBL" id="CP032568">
    <property type="protein sequence ID" value="AYF77974.1"/>
    <property type="molecule type" value="Genomic_DNA"/>
</dbReference>
<dbReference type="RefSeq" id="WP_120742974.1">
    <property type="nucleotide sequence ID" value="NZ_CP032568.1"/>
</dbReference>
<sequence length="171" mass="19046">MIDAGNYRPRRDSPLPGLKPGGIDSLWVRHRLDRTVYKAFNTIHPFALERGGRSAGRSGRIALPVSGTAGTWKGEILWLVEQLGCCAVDAGELHDSWRQQPEMPAYQADFDRAGLRRALTQATLDRRPVLEPRTHEDLDALARRWSPSSQLYEAARVALPAAIAPTQRLRA</sequence>
<dbReference type="Proteomes" id="UP000267164">
    <property type="component" value="Chromosome"/>
</dbReference>
<dbReference type="AlphaFoldDB" id="A0A386ZLE3"/>
<dbReference type="KEGG" id="nyu:D7D52_33810"/>
<gene>
    <name evidence="1" type="ORF">D7D52_33810</name>
</gene>
<organism evidence="1 2">
    <name type="scientific">Nocardia yunnanensis</name>
    <dbReference type="NCBI Taxonomy" id="2382165"/>
    <lineage>
        <taxon>Bacteria</taxon>
        <taxon>Bacillati</taxon>
        <taxon>Actinomycetota</taxon>
        <taxon>Actinomycetes</taxon>
        <taxon>Mycobacteriales</taxon>
        <taxon>Nocardiaceae</taxon>
        <taxon>Nocardia</taxon>
    </lineage>
</organism>